<comment type="caution">
    <text evidence="2">The sequence shown here is derived from an EMBL/GenBank/DDBJ whole genome shotgun (WGS) entry which is preliminary data.</text>
</comment>
<organism evidence="2 3">
    <name type="scientific">Eumeta variegata</name>
    <name type="common">Bagworm moth</name>
    <name type="synonym">Eumeta japonica</name>
    <dbReference type="NCBI Taxonomy" id="151549"/>
    <lineage>
        <taxon>Eukaryota</taxon>
        <taxon>Metazoa</taxon>
        <taxon>Ecdysozoa</taxon>
        <taxon>Arthropoda</taxon>
        <taxon>Hexapoda</taxon>
        <taxon>Insecta</taxon>
        <taxon>Pterygota</taxon>
        <taxon>Neoptera</taxon>
        <taxon>Endopterygota</taxon>
        <taxon>Lepidoptera</taxon>
        <taxon>Glossata</taxon>
        <taxon>Ditrysia</taxon>
        <taxon>Tineoidea</taxon>
        <taxon>Psychidae</taxon>
        <taxon>Oiketicinae</taxon>
        <taxon>Eumeta</taxon>
    </lineage>
</organism>
<sequence>MLTQNFFFDAAVISRGPRHVRVPSRHVISADNQRSLAASKAPRRARPAPLPPAHYRITGKSFSTNFDAA</sequence>
<feature type="region of interest" description="Disordered" evidence="1">
    <location>
        <begin position="32"/>
        <end position="57"/>
    </location>
</feature>
<gene>
    <name evidence="2" type="ORF">EVAR_50613_1</name>
</gene>
<dbReference type="EMBL" id="BGZK01001112">
    <property type="protein sequence ID" value="GBP71553.1"/>
    <property type="molecule type" value="Genomic_DNA"/>
</dbReference>
<keyword evidence="3" id="KW-1185">Reference proteome</keyword>
<accession>A0A4C1Y8B2</accession>
<reference evidence="2 3" key="1">
    <citation type="journal article" date="2019" name="Commun. Biol.">
        <title>The bagworm genome reveals a unique fibroin gene that provides high tensile strength.</title>
        <authorList>
            <person name="Kono N."/>
            <person name="Nakamura H."/>
            <person name="Ohtoshi R."/>
            <person name="Tomita M."/>
            <person name="Numata K."/>
            <person name="Arakawa K."/>
        </authorList>
    </citation>
    <scope>NUCLEOTIDE SEQUENCE [LARGE SCALE GENOMIC DNA]</scope>
</reference>
<proteinExistence type="predicted"/>
<evidence type="ECO:0000313" key="3">
    <source>
        <dbReference type="Proteomes" id="UP000299102"/>
    </source>
</evidence>
<name>A0A4C1Y8B2_EUMVA</name>
<evidence type="ECO:0000256" key="1">
    <source>
        <dbReference type="SAM" id="MobiDB-lite"/>
    </source>
</evidence>
<dbReference type="AlphaFoldDB" id="A0A4C1Y8B2"/>
<dbReference type="Proteomes" id="UP000299102">
    <property type="component" value="Unassembled WGS sequence"/>
</dbReference>
<protein>
    <submittedName>
        <fullName evidence="2">Uncharacterized protein</fullName>
    </submittedName>
</protein>
<evidence type="ECO:0000313" key="2">
    <source>
        <dbReference type="EMBL" id="GBP71553.1"/>
    </source>
</evidence>